<sequence length="283" mass="30925">MNSAARPCPACDGPHADFAFRVRDFDHARCRRCGTVFVTPLPDPQALESLYLAPDYHESAEGQEQRMRAEGDARAAILRRFGVRSVLEVGCGPGHFLDACRDLGMQVEGVDRARTAEGPRRRGHTVHDVWFSDFGPPAPRFDAVAMWEVVEHVPDPKDILLQARKWLRPGGFLALSTPSSSGLPARALGPRFPMVIPPDHLSLFSRRGLQTLLVAADFDPVRWTSFSGLDRAALRRGLQRFVLGNSLPARAVSAGLALAAEPVARLVDRAGLGTGFEVYAVAR</sequence>
<organism evidence="1 2">
    <name type="scientific">Nannocystis exedens</name>
    <dbReference type="NCBI Taxonomy" id="54"/>
    <lineage>
        <taxon>Bacteria</taxon>
        <taxon>Pseudomonadati</taxon>
        <taxon>Myxococcota</taxon>
        <taxon>Polyangia</taxon>
        <taxon>Nannocystales</taxon>
        <taxon>Nannocystaceae</taxon>
        <taxon>Nannocystis</taxon>
    </lineage>
</organism>
<dbReference type="EMBL" id="FOMX01000007">
    <property type="protein sequence ID" value="SFD99660.1"/>
    <property type="molecule type" value="Genomic_DNA"/>
</dbReference>
<dbReference type="GO" id="GO:0008168">
    <property type="term" value="F:methyltransferase activity"/>
    <property type="evidence" value="ECO:0007669"/>
    <property type="project" value="UniProtKB-KW"/>
</dbReference>
<accession>A0A1I1X2U4</accession>
<dbReference type="Proteomes" id="UP000199400">
    <property type="component" value="Unassembled WGS sequence"/>
</dbReference>
<dbReference type="InterPro" id="IPR029063">
    <property type="entry name" value="SAM-dependent_MTases_sf"/>
</dbReference>
<dbReference type="SUPFAM" id="SSF53335">
    <property type="entry name" value="S-adenosyl-L-methionine-dependent methyltransferases"/>
    <property type="match status" value="1"/>
</dbReference>
<dbReference type="Pfam" id="PF13489">
    <property type="entry name" value="Methyltransf_23"/>
    <property type="match status" value="1"/>
</dbReference>
<dbReference type="CDD" id="cd02440">
    <property type="entry name" value="AdoMet_MTases"/>
    <property type="match status" value="1"/>
</dbReference>
<dbReference type="STRING" id="54.SAMN02745121_02588"/>
<name>A0A1I1X2U4_9BACT</name>
<keyword evidence="1" id="KW-0489">Methyltransferase</keyword>
<evidence type="ECO:0000313" key="1">
    <source>
        <dbReference type="EMBL" id="SFD99660.1"/>
    </source>
</evidence>
<proteinExistence type="predicted"/>
<dbReference type="RefSeq" id="WP_100792903.1">
    <property type="nucleotide sequence ID" value="NZ_FOMX01000007.1"/>
</dbReference>
<dbReference type="GO" id="GO:0032259">
    <property type="term" value="P:methylation"/>
    <property type="evidence" value="ECO:0007669"/>
    <property type="project" value="UniProtKB-KW"/>
</dbReference>
<keyword evidence="1" id="KW-0808">Transferase</keyword>
<dbReference type="PANTHER" id="PTHR43861">
    <property type="entry name" value="TRANS-ACONITATE 2-METHYLTRANSFERASE-RELATED"/>
    <property type="match status" value="1"/>
</dbReference>
<gene>
    <name evidence="1" type="ORF">SAMN02745121_02588</name>
</gene>
<dbReference type="Gene3D" id="3.40.50.150">
    <property type="entry name" value="Vaccinia Virus protein VP39"/>
    <property type="match status" value="1"/>
</dbReference>
<keyword evidence="2" id="KW-1185">Reference proteome</keyword>
<evidence type="ECO:0000313" key="2">
    <source>
        <dbReference type="Proteomes" id="UP000199400"/>
    </source>
</evidence>
<protein>
    <submittedName>
        <fullName evidence="1">Methyltransferase domain-containing protein</fullName>
    </submittedName>
</protein>
<reference evidence="2" key="1">
    <citation type="submission" date="2016-10" db="EMBL/GenBank/DDBJ databases">
        <authorList>
            <person name="Varghese N."/>
            <person name="Submissions S."/>
        </authorList>
    </citation>
    <scope>NUCLEOTIDE SEQUENCE [LARGE SCALE GENOMIC DNA]</scope>
    <source>
        <strain evidence="2">ATCC 25963</strain>
    </source>
</reference>
<dbReference type="AlphaFoldDB" id="A0A1I1X2U4"/>